<evidence type="ECO:0000313" key="1">
    <source>
        <dbReference type="EMBL" id="JAD71302.1"/>
    </source>
</evidence>
<accession>A0A0A9CIE0</accession>
<name>A0A0A9CIE0_ARUDO</name>
<reference evidence="1" key="1">
    <citation type="submission" date="2014-09" db="EMBL/GenBank/DDBJ databases">
        <authorList>
            <person name="Magalhaes I.L.F."/>
            <person name="Oliveira U."/>
            <person name="Santos F.R."/>
            <person name="Vidigal T.H.D.A."/>
            <person name="Brescovit A.D."/>
            <person name="Santos A.J."/>
        </authorList>
    </citation>
    <scope>NUCLEOTIDE SEQUENCE</scope>
    <source>
        <tissue evidence="1">Shoot tissue taken approximately 20 cm above the soil surface</tissue>
    </source>
</reference>
<protein>
    <submittedName>
        <fullName evidence="1">Uncharacterized protein</fullName>
    </submittedName>
</protein>
<organism evidence="1">
    <name type="scientific">Arundo donax</name>
    <name type="common">Giant reed</name>
    <name type="synonym">Donax arundinaceus</name>
    <dbReference type="NCBI Taxonomy" id="35708"/>
    <lineage>
        <taxon>Eukaryota</taxon>
        <taxon>Viridiplantae</taxon>
        <taxon>Streptophyta</taxon>
        <taxon>Embryophyta</taxon>
        <taxon>Tracheophyta</taxon>
        <taxon>Spermatophyta</taxon>
        <taxon>Magnoliopsida</taxon>
        <taxon>Liliopsida</taxon>
        <taxon>Poales</taxon>
        <taxon>Poaceae</taxon>
        <taxon>PACMAD clade</taxon>
        <taxon>Arundinoideae</taxon>
        <taxon>Arundineae</taxon>
        <taxon>Arundo</taxon>
    </lineage>
</organism>
<sequence>MGIREQRWAQLISTLT</sequence>
<proteinExistence type="predicted"/>
<reference evidence="1" key="2">
    <citation type="journal article" date="2015" name="Data Brief">
        <title>Shoot transcriptome of the giant reed, Arundo donax.</title>
        <authorList>
            <person name="Barrero R.A."/>
            <person name="Guerrero F.D."/>
            <person name="Moolhuijzen P."/>
            <person name="Goolsby J.A."/>
            <person name="Tidwell J."/>
            <person name="Bellgard S.E."/>
            <person name="Bellgard M.I."/>
        </authorList>
    </citation>
    <scope>NUCLEOTIDE SEQUENCE</scope>
    <source>
        <tissue evidence="1">Shoot tissue taken approximately 20 cm above the soil surface</tissue>
    </source>
</reference>
<dbReference type="EMBL" id="GBRH01226593">
    <property type="protein sequence ID" value="JAD71302.1"/>
    <property type="molecule type" value="Transcribed_RNA"/>
</dbReference>
<dbReference type="AlphaFoldDB" id="A0A0A9CIE0"/>